<keyword evidence="4" id="KW-1185">Reference proteome</keyword>
<feature type="repeat" description="PPR" evidence="2">
    <location>
        <begin position="284"/>
        <end position="318"/>
    </location>
</feature>
<dbReference type="PANTHER" id="PTHR24015">
    <property type="entry name" value="OS07G0578800 PROTEIN-RELATED"/>
    <property type="match status" value="1"/>
</dbReference>
<evidence type="ECO:0000313" key="4">
    <source>
        <dbReference type="Proteomes" id="UP000825935"/>
    </source>
</evidence>
<dbReference type="OMA" id="RSCGKQK"/>
<dbReference type="Pfam" id="PF01535">
    <property type="entry name" value="PPR"/>
    <property type="match status" value="3"/>
</dbReference>
<proteinExistence type="predicted"/>
<keyword evidence="1" id="KW-0677">Repeat</keyword>
<protein>
    <recommendedName>
        <fullName evidence="5">Pentatricopeptide repeat-containing protein</fullName>
    </recommendedName>
</protein>
<feature type="repeat" description="PPR" evidence="2">
    <location>
        <begin position="591"/>
        <end position="625"/>
    </location>
</feature>
<dbReference type="PROSITE" id="PS51375">
    <property type="entry name" value="PPR"/>
    <property type="match status" value="9"/>
</dbReference>
<reference evidence="3" key="1">
    <citation type="submission" date="2021-08" db="EMBL/GenBank/DDBJ databases">
        <title>WGS assembly of Ceratopteris richardii.</title>
        <authorList>
            <person name="Marchant D.B."/>
            <person name="Chen G."/>
            <person name="Jenkins J."/>
            <person name="Shu S."/>
            <person name="Leebens-Mack J."/>
            <person name="Grimwood J."/>
            <person name="Schmutz J."/>
            <person name="Soltis P."/>
            <person name="Soltis D."/>
            <person name="Chen Z.-H."/>
        </authorList>
    </citation>
    <scope>NUCLEOTIDE SEQUENCE</scope>
    <source>
        <strain evidence="3">Whitten #5841</strain>
        <tissue evidence="3">Leaf</tissue>
    </source>
</reference>
<feature type="repeat" description="PPR" evidence="2">
    <location>
        <begin position="524"/>
        <end position="558"/>
    </location>
</feature>
<sequence length="771" mass="84231">MKRVFSATESFREEIAIVSVLRSCGKQKDIQRGILMHADVLGRGLLGRNPYISNTLVSMYAKCGALAKAQQILKELPIQNVVSWSALIAGFTEQGKGQNALNCYYQMQHEGLSPDPVTYISVLRACGSIGATEKGEEMHYEILNRHLLGSDIALGNALVTMYANCGALNKAQQVLNELPNRDVISWSALIAGYAKHGQGQNALNCFEQMQSEGLSPNIVTFISILKACGSIRALDKGEQVHEEISRQGLLGKDCALGNALVDMYAKCGDLKKAQQVFEELPSRDVVTWSALISGYTQQGLGQNALDCYGQMCHHRVSPTEITFVSLLKACASIGAIDKGEQIHNEIVNQGLLGEGVAIGNALVDMYAKCGVLTKAAKVLNELPVRDVVSWSTLISGYIQHHQVQDALICFERMQQDGLSPDAATFTSILKACANLRRVDLGRLIHIEILRQGLLESNALLGTALVDMYAKCGMLAKAQDAHEVIQFSSNNASWNALISGFVQQGLGKQAFFFFEEMLQKGPIPNEITFSAILKACGSIGDHVKGQQIHNMIVRRGISLNHVVLGAALVDMYAKCGVLKRAQRLLDELPAGNVVSWSALISGFAQEGLWEDAVKCFQCMLEKGLTPNRVTFSSMLHACSHSGLVDEGLLYFANMAPMYGIVPDSEHYTCMVDLLGRAGHFEKATELIQRMPTFQYPALWSALLGACQKWGDVTVGKWAFEQAIQVYDSDSPYLCMFNIYTAAGMHEAAKNIQVMRLVTRARKFQGPSAKGLC</sequence>
<dbReference type="InterPro" id="IPR046960">
    <property type="entry name" value="PPR_At4g14850-like_plant"/>
</dbReference>
<dbReference type="NCBIfam" id="TIGR00756">
    <property type="entry name" value="PPR"/>
    <property type="match status" value="8"/>
</dbReference>
<dbReference type="OrthoDB" id="185373at2759"/>
<dbReference type="InterPro" id="IPR002885">
    <property type="entry name" value="PPR_rpt"/>
</dbReference>
<feature type="repeat" description="PPR" evidence="2">
    <location>
        <begin position="662"/>
        <end position="696"/>
    </location>
</feature>
<feature type="repeat" description="PPR" evidence="2">
    <location>
        <begin position="489"/>
        <end position="523"/>
    </location>
</feature>
<comment type="caution">
    <text evidence="3">The sequence shown here is derived from an EMBL/GenBank/DDBJ whole genome shotgun (WGS) entry which is preliminary data.</text>
</comment>
<feature type="repeat" description="PPR" evidence="2">
    <location>
        <begin position="626"/>
        <end position="661"/>
    </location>
</feature>
<dbReference type="Gene3D" id="1.25.40.10">
    <property type="entry name" value="Tetratricopeptide repeat domain"/>
    <property type="match status" value="6"/>
</dbReference>
<feature type="repeat" description="PPR" evidence="2">
    <location>
        <begin position="182"/>
        <end position="216"/>
    </location>
</feature>
<feature type="repeat" description="PPR" evidence="2">
    <location>
        <begin position="386"/>
        <end position="420"/>
    </location>
</feature>
<dbReference type="FunFam" id="1.25.40.10:FF:000031">
    <property type="entry name" value="Pentatricopeptide repeat-containing protein mitochondrial"/>
    <property type="match status" value="1"/>
</dbReference>
<feature type="repeat" description="PPR" evidence="2">
    <location>
        <begin position="80"/>
        <end position="114"/>
    </location>
</feature>
<dbReference type="Proteomes" id="UP000825935">
    <property type="component" value="Chromosome 18"/>
</dbReference>
<evidence type="ECO:0000256" key="2">
    <source>
        <dbReference type="PROSITE-ProRule" id="PRU00708"/>
    </source>
</evidence>
<dbReference type="GO" id="GO:0003723">
    <property type="term" value="F:RNA binding"/>
    <property type="evidence" value="ECO:0007669"/>
    <property type="project" value="InterPro"/>
</dbReference>
<dbReference type="EMBL" id="CM035423">
    <property type="protein sequence ID" value="KAH7366421.1"/>
    <property type="molecule type" value="Genomic_DNA"/>
</dbReference>
<dbReference type="InterPro" id="IPR011990">
    <property type="entry name" value="TPR-like_helical_dom_sf"/>
</dbReference>
<accession>A0A8T2SR05</accession>
<organism evidence="3 4">
    <name type="scientific">Ceratopteris richardii</name>
    <name type="common">Triangle waterfern</name>
    <dbReference type="NCBI Taxonomy" id="49495"/>
    <lineage>
        <taxon>Eukaryota</taxon>
        <taxon>Viridiplantae</taxon>
        <taxon>Streptophyta</taxon>
        <taxon>Embryophyta</taxon>
        <taxon>Tracheophyta</taxon>
        <taxon>Polypodiopsida</taxon>
        <taxon>Polypodiidae</taxon>
        <taxon>Polypodiales</taxon>
        <taxon>Pteridineae</taxon>
        <taxon>Pteridaceae</taxon>
        <taxon>Parkerioideae</taxon>
        <taxon>Ceratopteris</taxon>
    </lineage>
</organism>
<dbReference type="FunFam" id="1.25.40.10:FF:000227">
    <property type="entry name" value="Pentatricopeptide repeat-containing protein At3g13880"/>
    <property type="match status" value="1"/>
</dbReference>
<dbReference type="FunFam" id="1.25.40.10:FF:000090">
    <property type="entry name" value="Pentatricopeptide repeat-containing protein, chloroplastic"/>
    <property type="match status" value="1"/>
</dbReference>
<dbReference type="FunFam" id="1.25.40.10:FF:000381">
    <property type="entry name" value="Pentatricopeptide repeat-containing protein"/>
    <property type="match status" value="1"/>
</dbReference>
<dbReference type="PANTHER" id="PTHR24015:SF548">
    <property type="entry name" value="OS08G0340900 PROTEIN"/>
    <property type="match status" value="1"/>
</dbReference>
<dbReference type="GO" id="GO:0009451">
    <property type="term" value="P:RNA modification"/>
    <property type="evidence" value="ECO:0007669"/>
    <property type="project" value="InterPro"/>
</dbReference>
<name>A0A8T2SR05_CERRI</name>
<evidence type="ECO:0008006" key="5">
    <source>
        <dbReference type="Google" id="ProtNLM"/>
    </source>
</evidence>
<dbReference type="Pfam" id="PF13041">
    <property type="entry name" value="PPR_2"/>
    <property type="match status" value="6"/>
</dbReference>
<gene>
    <name evidence="3" type="ORF">KP509_18G077400</name>
</gene>
<evidence type="ECO:0000256" key="1">
    <source>
        <dbReference type="ARBA" id="ARBA00022737"/>
    </source>
</evidence>
<dbReference type="AlphaFoldDB" id="A0A8T2SR05"/>
<evidence type="ECO:0000313" key="3">
    <source>
        <dbReference type="EMBL" id="KAH7366421.1"/>
    </source>
</evidence>
<dbReference type="FunFam" id="1.25.40.10:FF:000144">
    <property type="entry name" value="Pentatricopeptide repeat-containing protein, mitochondrial"/>
    <property type="match status" value="1"/>
</dbReference>